<evidence type="ECO:0000256" key="6">
    <source>
        <dbReference type="ARBA" id="ARBA00023315"/>
    </source>
</evidence>
<keyword evidence="10" id="KW-1185">Reference proteome</keyword>
<evidence type="ECO:0000256" key="3">
    <source>
        <dbReference type="ARBA" id="ARBA00022989"/>
    </source>
</evidence>
<evidence type="ECO:0000256" key="5">
    <source>
        <dbReference type="ARBA" id="ARBA00023136"/>
    </source>
</evidence>
<dbReference type="SUPFAM" id="SSF69593">
    <property type="entry name" value="Glycerol-3-phosphate (1)-acyltransferase"/>
    <property type="match status" value="1"/>
</dbReference>
<proteinExistence type="predicted"/>
<dbReference type="PANTHER" id="PTHR23063">
    <property type="entry name" value="PHOSPHOLIPID ACYLTRANSFERASE"/>
    <property type="match status" value="1"/>
</dbReference>
<name>A0A4E0RSN9_FASHE</name>
<evidence type="ECO:0000256" key="8">
    <source>
        <dbReference type="SAM" id="Phobius"/>
    </source>
</evidence>
<keyword evidence="6" id="KW-0012">Acyltransferase</keyword>
<organism evidence="9 10">
    <name type="scientific">Fasciola hepatica</name>
    <name type="common">Liver fluke</name>
    <dbReference type="NCBI Taxonomy" id="6192"/>
    <lineage>
        <taxon>Eukaryota</taxon>
        <taxon>Metazoa</taxon>
        <taxon>Spiralia</taxon>
        <taxon>Lophotrochozoa</taxon>
        <taxon>Platyhelminthes</taxon>
        <taxon>Trematoda</taxon>
        <taxon>Digenea</taxon>
        <taxon>Plagiorchiida</taxon>
        <taxon>Echinostomata</taxon>
        <taxon>Echinostomatoidea</taxon>
        <taxon>Fasciolidae</taxon>
        <taxon>Fasciola</taxon>
    </lineage>
</organism>
<evidence type="ECO:0000256" key="2">
    <source>
        <dbReference type="ARBA" id="ARBA00022692"/>
    </source>
</evidence>
<reference evidence="9" key="1">
    <citation type="submission" date="2019-03" db="EMBL/GenBank/DDBJ databases">
        <title>Improved annotation for the trematode Fasciola hepatica.</title>
        <authorList>
            <person name="Choi Y.-J."/>
            <person name="Martin J."/>
            <person name="Mitreva M."/>
        </authorList>
    </citation>
    <scope>NUCLEOTIDE SEQUENCE [LARGE SCALE GENOMIC DNA]</scope>
</reference>
<keyword evidence="5 8" id="KW-0472">Membrane</keyword>
<gene>
    <name evidence="9" type="ORF">D915_005043</name>
</gene>
<comment type="caution">
    <text evidence="9">The sequence shown here is derived from an EMBL/GenBank/DDBJ whole genome shotgun (WGS) entry which is preliminary data.</text>
</comment>
<dbReference type="Proteomes" id="UP000230066">
    <property type="component" value="Unassembled WGS sequence"/>
</dbReference>
<dbReference type="AlphaFoldDB" id="A0A4E0RSN9"/>
<feature type="region of interest" description="Disordered" evidence="7">
    <location>
        <begin position="252"/>
        <end position="285"/>
    </location>
</feature>
<feature type="compositionally biased region" description="Polar residues" evidence="7">
    <location>
        <begin position="267"/>
        <end position="282"/>
    </location>
</feature>
<keyword evidence="1" id="KW-0808">Transferase</keyword>
<feature type="transmembrane region" description="Helical" evidence="8">
    <location>
        <begin position="7"/>
        <end position="32"/>
    </location>
</feature>
<feature type="compositionally biased region" description="Low complexity" evidence="7">
    <location>
        <begin position="252"/>
        <end position="266"/>
    </location>
</feature>
<accession>A0A4E0RSN9</accession>
<evidence type="ECO:0000256" key="1">
    <source>
        <dbReference type="ARBA" id="ARBA00022679"/>
    </source>
</evidence>
<evidence type="ECO:0000256" key="4">
    <source>
        <dbReference type="ARBA" id="ARBA00023098"/>
    </source>
</evidence>
<dbReference type="GO" id="GO:0006629">
    <property type="term" value="P:lipid metabolic process"/>
    <property type="evidence" value="ECO:0007669"/>
    <property type="project" value="UniProtKB-KW"/>
</dbReference>
<feature type="compositionally biased region" description="Basic and acidic residues" evidence="7">
    <location>
        <begin position="307"/>
        <end position="317"/>
    </location>
</feature>
<protein>
    <submittedName>
        <fullName evidence="9">Ancient ubiquitous protein 1</fullName>
    </submittedName>
</protein>
<dbReference type="InterPro" id="IPR009060">
    <property type="entry name" value="UBA-like_sf"/>
</dbReference>
<dbReference type="SUPFAM" id="SSF46934">
    <property type="entry name" value="UBA-like"/>
    <property type="match status" value="1"/>
</dbReference>
<sequence>MRITGHYSFLIVPYTPVGAVVMLLRLGIFAHAYLASILLNSCGAFKRLVLRMMCFVLGWIIYVEKFETSGEEKLPLVSNHISLFDHLIIHLTTDCTTPHAHVFHWYNSFRESNVGSVTKLLERQRKDGWLVHLLPEKLVYKDSGSISHFDADLFESLEKVQPIAIKANRIFPIRLLDHPINWVRELLWQLFTPFTSYSVTYLRPMARLANESAPDFAERVCQAIVHQLNVPTSFASSGDSVKAGEELKRLGSRVGSENSSLSSSSSAYPATSRDTTTRSSWASEELDPDSALIRLRGSHPLRGSIDGADKGQERREKNGLASVCPVIDTSFDHLIPTISKILSHLPREEVRAALVQSSGDVDAAIDFLVSSDQASEQDCVSSTSSLAKELPNTDLVAPSRLKTAAETFHSNSSARQASLTERRQALLKYARSRFLVSTNRTGASVH</sequence>
<keyword evidence="2 8" id="KW-0812">Transmembrane</keyword>
<evidence type="ECO:0000313" key="10">
    <source>
        <dbReference type="Proteomes" id="UP000230066"/>
    </source>
</evidence>
<keyword evidence="3 8" id="KW-1133">Transmembrane helix</keyword>
<dbReference type="EMBL" id="JXXN02001769">
    <property type="protein sequence ID" value="THD24118.1"/>
    <property type="molecule type" value="Genomic_DNA"/>
</dbReference>
<dbReference type="CDD" id="cd14279">
    <property type="entry name" value="CUE"/>
    <property type="match status" value="1"/>
</dbReference>
<keyword evidence="4" id="KW-0443">Lipid metabolism</keyword>
<evidence type="ECO:0000313" key="9">
    <source>
        <dbReference type="EMBL" id="THD24118.1"/>
    </source>
</evidence>
<dbReference type="GO" id="GO:0016746">
    <property type="term" value="F:acyltransferase activity"/>
    <property type="evidence" value="ECO:0007669"/>
    <property type="project" value="UniProtKB-KW"/>
</dbReference>
<feature type="region of interest" description="Disordered" evidence="7">
    <location>
        <begin position="297"/>
        <end position="317"/>
    </location>
</feature>
<evidence type="ECO:0000256" key="7">
    <source>
        <dbReference type="SAM" id="MobiDB-lite"/>
    </source>
</evidence>